<keyword evidence="2" id="KW-1185">Reference proteome</keyword>
<dbReference type="Proteomes" id="UP000509626">
    <property type="component" value="Chromosome"/>
</dbReference>
<dbReference type="RefSeq" id="WP_179269398.1">
    <property type="nucleotide sequence ID" value="NZ_CP058579.1"/>
</dbReference>
<sequence>MNCHYPPPTNGATCTNWQVFESCWRLYKRGETGPMEGGVLPRTLADAVDTTRNVIQKRCTVLVARGVLVKLDTLAGDPLRPVVSWAPAALVEESPKPVVPGGPLR</sequence>
<organism evidence="1 2">
    <name type="scientific">Halorarum salinum</name>
    <dbReference type="NCBI Taxonomy" id="2743089"/>
    <lineage>
        <taxon>Archaea</taxon>
        <taxon>Methanobacteriati</taxon>
        <taxon>Methanobacteriota</taxon>
        <taxon>Stenosarchaea group</taxon>
        <taxon>Halobacteria</taxon>
        <taxon>Halobacteriales</taxon>
        <taxon>Haloferacaceae</taxon>
        <taxon>Halorarum</taxon>
    </lineage>
</organism>
<dbReference type="KEGG" id="halu:HUG12_14190"/>
<dbReference type="EMBL" id="CP058579">
    <property type="protein sequence ID" value="QLG62813.1"/>
    <property type="molecule type" value="Genomic_DNA"/>
</dbReference>
<evidence type="ECO:0000313" key="1">
    <source>
        <dbReference type="EMBL" id="QLG62813.1"/>
    </source>
</evidence>
<proteinExistence type="predicted"/>
<evidence type="ECO:0000313" key="2">
    <source>
        <dbReference type="Proteomes" id="UP000509626"/>
    </source>
</evidence>
<protein>
    <recommendedName>
        <fullName evidence="3">Helix-turn-helix domain-containing protein</fullName>
    </recommendedName>
</protein>
<name>A0A7D5LBG5_9EURY</name>
<reference evidence="1 2" key="1">
    <citation type="submission" date="2020-06" db="EMBL/GenBank/DDBJ databases">
        <title>NJ-3-1, isolated from saline soil.</title>
        <authorList>
            <person name="Cui H.L."/>
            <person name="Shi X."/>
        </authorList>
    </citation>
    <scope>NUCLEOTIDE SEQUENCE [LARGE SCALE GENOMIC DNA]</scope>
    <source>
        <strain evidence="1 2">NJ-3-1</strain>
    </source>
</reference>
<evidence type="ECO:0008006" key="3">
    <source>
        <dbReference type="Google" id="ProtNLM"/>
    </source>
</evidence>
<dbReference type="GeneID" id="56038631"/>
<accession>A0A7D5LBG5</accession>
<dbReference type="AlphaFoldDB" id="A0A7D5LBG5"/>
<gene>
    <name evidence="1" type="ORF">HUG12_14190</name>
</gene>
<dbReference type="OrthoDB" id="343913at2157"/>